<dbReference type="Pfam" id="PF21047">
    <property type="entry name" value="HEAT_Maestro"/>
    <property type="match status" value="1"/>
</dbReference>
<keyword evidence="1" id="KW-0677">Repeat</keyword>
<evidence type="ECO:0000256" key="1">
    <source>
        <dbReference type="ARBA" id="ARBA00022737"/>
    </source>
</evidence>
<organism evidence="4 5">
    <name type="scientific">Ignelater luminosus</name>
    <name type="common">Cucubano</name>
    <name type="synonym">Pyrophorus luminosus</name>
    <dbReference type="NCBI Taxonomy" id="2038154"/>
    <lineage>
        <taxon>Eukaryota</taxon>
        <taxon>Metazoa</taxon>
        <taxon>Ecdysozoa</taxon>
        <taxon>Arthropoda</taxon>
        <taxon>Hexapoda</taxon>
        <taxon>Insecta</taxon>
        <taxon>Pterygota</taxon>
        <taxon>Neoptera</taxon>
        <taxon>Endopterygota</taxon>
        <taxon>Coleoptera</taxon>
        <taxon>Polyphaga</taxon>
        <taxon>Elateriformia</taxon>
        <taxon>Elateroidea</taxon>
        <taxon>Elateridae</taxon>
        <taxon>Agrypninae</taxon>
        <taxon>Pyrophorini</taxon>
        <taxon>Ignelater</taxon>
    </lineage>
</organism>
<dbReference type="InterPro" id="IPR011989">
    <property type="entry name" value="ARM-like"/>
</dbReference>
<dbReference type="Proteomes" id="UP000801492">
    <property type="component" value="Unassembled WGS sequence"/>
</dbReference>
<feature type="domain" description="Maestro/Maestro-like HEAT-repeats" evidence="3">
    <location>
        <begin position="559"/>
        <end position="835"/>
    </location>
</feature>
<gene>
    <name evidence="4" type="ORF">ILUMI_08996</name>
</gene>
<dbReference type="Pfam" id="PF23227">
    <property type="entry name" value="HEAT_MROH2B_C"/>
    <property type="match status" value="1"/>
</dbReference>
<dbReference type="PANTHER" id="PTHR23120:SF0">
    <property type="entry name" value="MAESTRO HEAT-LIKE REPEAT FAMILY MEMBER 1"/>
    <property type="match status" value="1"/>
</dbReference>
<dbReference type="PANTHER" id="PTHR23120">
    <property type="entry name" value="MAESTRO-RELATED HEAT DOMAIN-CONTAINING"/>
    <property type="match status" value="1"/>
</dbReference>
<dbReference type="InterPro" id="IPR048465">
    <property type="entry name" value="Maestro-like_HEAT"/>
</dbReference>
<sequence length="838" mass="94786">MQERDQVLKLVSAQMQLHNGPEYIELYPVTLPVITSLVRLPPALESEQRINLLKHCFNNIYNASAIYCKINAESSPGTYYGDLKMAPHVYTSFSKLNFVVQELLMQSLSPATLDEIVTLLEPWLGRKKAEQRLPALETLRDALQTYLDHVKFAYEGPTTFTQSGFLLARVVPRCTDPNRNIRKVGVEALRLILCITARYEGHMRDHDKLIGQALQHIQEQIDSDKPKLLFNLTTDLAHVIITHIPHLQLPHFVNHLIDSVLDVESSSSSGSSVVLNTVLKTKGNDLLQHTVDILNKLLSVLDQIQCPRTRSSSLRAVLSLAIHHSKVVVNIILGHPLPYEQFINDCWAVLSTDTNLVCDILEQFKKIFKNCSLYEEYQNIDSLKIVTLQPLQAICAMCEIFKNNHLQEICKQQFPELFSILYITLASYIGTAAPATTTRNTSKKEKYSVIPNRDAYRLSPTNVCLEAFKLFLVCGGYTAIAECLLNGNHLDNLQQFLNLVPVLAENVCLTAPQMLAWLVACLAPYSKSEVENQRVAVATFLAFSMKYRPTNQNVLTENILEMLLATQSDNSCLVRQKGLQGLGFVIEYLPWELVSRHSDNILSAFMQGLDYNNINNESGVALEAMLSFSKLLKTAEEHHLKSCQVTAAMRIKPLFEQEDSSLREAAFRLLGDLAGSINHDRRPEAFKEQVCGCLITLLLHLCDDNLNVVKACKYSLRKVGLFLDSIEVNTMIQDHLLEEANLHYSDFISDLVKVMAKELLELFPLFLMTCVSYYKSPWLELRGYAALLTGLLYSHLDEENKKQISFDTVCYRLLQLLKDENPQVRTRAVQATAYLFVT</sequence>
<dbReference type="EMBL" id="VTPC01004427">
    <property type="protein sequence ID" value="KAF2897168.1"/>
    <property type="molecule type" value="Genomic_DNA"/>
</dbReference>
<evidence type="ECO:0000313" key="4">
    <source>
        <dbReference type="EMBL" id="KAF2897168.1"/>
    </source>
</evidence>
<comment type="caution">
    <text evidence="4">The sequence shown here is derived from an EMBL/GenBank/DDBJ whole genome shotgun (WGS) entry which is preliminary data.</text>
</comment>
<reference evidence="4" key="1">
    <citation type="submission" date="2019-08" db="EMBL/GenBank/DDBJ databases">
        <title>The genome of the North American firefly Photinus pyralis.</title>
        <authorList>
            <consortium name="Photinus pyralis genome working group"/>
            <person name="Fallon T.R."/>
            <person name="Sander Lower S.E."/>
            <person name="Weng J.-K."/>
        </authorList>
    </citation>
    <scope>NUCLEOTIDE SEQUENCE</scope>
    <source>
        <strain evidence="4">TRF0915ILg1</strain>
        <tissue evidence="4">Whole body</tissue>
    </source>
</reference>
<evidence type="ECO:0000313" key="5">
    <source>
        <dbReference type="Proteomes" id="UP000801492"/>
    </source>
</evidence>
<evidence type="ECO:0000259" key="2">
    <source>
        <dbReference type="Pfam" id="PF21047"/>
    </source>
</evidence>
<dbReference type="GO" id="GO:0005737">
    <property type="term" value="C:cytoplasm"/>
    <property type="evidence" value="ECO:0007669"/>
    <property type="project" value="TreeGrafter"/>
</dbReference>
<dbReference type="InterPro" id="IPR055406">
    <property type="entry name" value="HEAT_Maestro"/>
</dbReference>
<dbReference type="Gene3D" id="1.25.10.10">
    <property type="entry name" value="Leucine-rich Repeat Variant"/>
    <property type="match status" value="2"/>
</dbReference>
<dbReference type="AlphaFoldDB" id="A0A8K0D5W4"/>
<keyword evidence="5" id="KW-1185">Reference proteome</keyword>
<dbReference type="SUPFAM" id="SSF48371">
    <property type="entry name" value="ARM repeat"/>
    <property type="match status" value="1"/>
</dbReference>
<protein>
    <recommendedName>
        <fullName evidence="6">Maestro heat-like repeat-containing protein family member 1</fullName>
    </recommendedName>
</protein>
<feature type="domain" description="Maestro-like HEAT-repeats" evidence="2">
    <location>
        <begin position="131"/>
        <end position="361"/>
    </location>
</feature>
<evidence type="ECO:0008006" key="6">
    <source>
        <dbReference type="Google" id="ProtNLM"/>
    </source>
</evidence>
<proteinExistence type="predicted"/>
<dbReference type="InterPro" id="IPR016024">
    <property type="entry name" value="ARM-type_fold"/>
</dbReference>
<evidence type="ECO:0000259" key="3">
    <source>
        <dbReference type="Pfam" id="PF23227"/>
    </source>
</evidence>
<accession>A0A8K0D5W4</accession>
<dbReference type="OrthoDB" id="1884734at2759"/>
<dbReference type="InterPro" id="IPR045206">
    <property type="entry name" value="Maestro_heat-like_prot"/>
</dbReference>
<name>A0A8K0D5W4_IGNLU</name>